<reference evidence="12 13" key="1">
    <citation type="submission" date="2018-03" db="EMBL/GenBank/DDBJ databases">
        <authorList>
            <person name="Keele B.F."/>
        </authorList>
    </citation>
    <scope>NUCLEOTIDE SEQUENCE [LARGE SCALE GENOMIC DNA]</scope>
    <source>
        <strain evidence="12 13">CECT 8626</strain>
    </source>
</reference>
<dbReference type="Pfam" id="PF00189">
    <property type="entry name" value="Ribosomal_S3_C"/>
    <property type="match status" value="1"/>
</dbReference>
<evidence type="ECO:0000256" key="2">
    <source>
        <dbReference type="ARBA" id="ARBA00022730"/>
    </source>
</evidence>
<dbReference type="PROSITE" id="PS00548">
    <property type="entry name" value="RIBOSOMAL_S3"/>
    <property type="match status" value="1"/>
</dbReference>
<protein>
    <recommendedName>
        <fullName evidence="7 8">Small ribosomal subunit protein uS3</fullName>
    </recommendedName>
</protein>
<feature type="compositionally biased region" description="Pro residues" evidence="10">
    <location>
        <begin position="228"/>
        <end position="239"/>
    </location>
</feature>
<dbReference type="InterPro" id="IPR004044">
    <property type="entry name" value="KH_dom_type_2"/>
</dbReference>
<sequence length="246" mass="27841">MGQKVNPIGMRLQVNRTWDSRWYADNKDYGNLLLEDLKMREFIHDYAKQAGVSKVIIERPHKKCRVTIHTARPGVIIGKKGADIEVLRKKLANFTDSELHLNIVEVRKPELDAQLVAESITQQLERRVSFRRAMKRGVQNAMRMGALGIRVNVAGRLGGAEIARTEWYREGRVPLHTLRADIDYALAEATTPYGIIGVKVWIFKGEIMEHDPQARDRKAAEAQEGPSPRGPGPRGPNPRGPRRDAR</sequence>
<evidence type="ECO:0000256" key="7">
    <source>
        <dbReference type="ARBA" id="ARBA00035257"/>
    </source>
</evidence>
<dbReference type="SUPFAM" id="SSF54814">
    <property type="entry name" value="Prokaryotic type KH domain (KH-domain type II)"/>
    <property type="match status" value="1"/>
</dbReference>
<dbReference type="InterPro" id="IPR001351">
    <property type="entry name" value="Ribosomal_uS3_C"/>
</dbReference>
<dbReference type="InterPro" id="IPR009019">
    <property type="entry name" value="KH_sf_prok-type"/>
</dbReference>
<evidence type="ECO:0000256" key="4">
    <source>
        <dbReference type="ARBA" id="ARBA00022980"/>
    </source>
</evidence>
<evidence type="ECO:0000256" key="3">
    <source>
        <dbReference type="ARBA" id="ARBA00022884"/>
    </source>
</evidence>
<dbReference type="InterPro" id="IPR036419">
    <property type="entry name" value="Ribosomal_S3_C_sf"/>
</dbReference>
<accession>A0A2R8B1T1</accession>
<evidence type="ECO:0000256" key="6">
    <source>
        <dbReference type="ARBA" id="ARBA00024998"/>
    </source>
</evidence>
<dbReference type="PROSITE" id="PS50823">
    <property type="entry name" value="KH_TYPE_2"/>
    <property type="match status" value="1"/>
</dbReference>
<dbReference type="SUPFAM" id="SSF54821">
    <property type="entry name" value="Ribosomal protein S3 C-terminal domain"/>
    <property type="match status" value="1"/>
</dbReference>
<dbReference type="Proteomes" id="UP000244924">
    <property type="component" value="Unassembled WGS sequence"/>
</dbReference>
<evidence type="ECO:0000313" key="13">
    <source>
        <dbReference type="Proteomes" id="UP000244924"/>
    </source>
</evidence>
<dbReference type="Gene3D" id="3.30.300.20">
    <property type="match status" value="1"/>
</dbReference>
<comment type="similarity">
    <text evidence="1 8 9">Belongs to the universal ribosomal protein uS3 family.</text>
</comment>
<dbReference type="InterPro" id="IPR004087">
    <property type="entry name" value="KH_dom"/>
</dbReference>
<comment type="function">
    <text evidence="6 8">Binds the lower part of the 30S subunit head. Binds mRNA in the 70S ribosome, positioning it for translation.</text>
</comment>
<feature type="region of interest" description="Disordered" evidence="10">
    <location>
        <begin position="212"/>
        <end position="246"/>
    </location>
</feature>
<dbReference type="NCBIfam" id="TIGR01009">
    <property type="entry name" value="rpsC_bact"/>
    <property type="match status" value="1"/>
</dbReference>
<evidence type="ECO:0000256" key="9">
    <source>
        <dbReference type="RuleBase" id="RU003624"/>
    </source>
</evidence>
<feature type="compositionally biased region" description="Basic and acidic residues" evidence="10">
    <location>
        <begin position="212"/>
        <end position="221"/>
    </location>
</feature>
<dbReference type="Gene3D" id="3.30.1140.32">
    <property type="entry name" value="Ribosomal protein S3, C-terminal domain"/>
    <property type="match status" value="1"/>
</dbReference>
<evidence type="ECO:0000256" key="5">
    <source>
        <dbReference type="ARBA" id="ARBA00023274"/>
    </source>
</evidence>
<evidence type="ECO:0000256" key="10">
    <source>
        <dbReference type="SAM" id="MobiDB-lite"/>
    </source>
</evidence>
<dbReference type="AlphaFoldDB" id="A0A2R8B1T1"/>
<dbReference type="CDD" id="cd02412">
    <property type="entry name" value="KH-II_30S_S3"/>
    <property type="match status" value="1"/>
</dbReference>
<organism evidence="12 13">
    <name type="scientific">Albidovulum aquaemixtae</name>
    <dbReference type="NCBI Taxonomy" id="1542388"/>
    <lineage>
        <taxon>Bacteria</taxon>
        <taxon>Pseudomonadati</taxon>
        <taxon>Pseudomonadota</taxon>
        <taxon>Alphaproteobacteria</taxon>
        <taxon>Rhodobacterales</taxon>
        <taxon>Paracoccaceae</taxon>
        <taxon>Albidovulum</taxon>
    </lineage>
</organism>
<feature type="domain" description="KH type-2" evidence="11">
    <location>
        <begin position="39"/>
        <end position="107"/>
    </location>
</feature>
<dbReference type="OrthoDB" id="9806396at2"/>
<dbReference type="GO" id="GO:0003735">
    <property type="term" value="F:structural constituent of ribosome"/>
    <property type="evidence" value="ECO:0007669"/>
    <property type="project" value="InterPro"/>
</dbReference>
<dbReference type="InterPro" id="IPR005704">
    <property type="entry name" value="Ribosomal_uS3_bac-typ"/>
</dbReference>
<dbReference type="EMBL" id="OMOQ01000001">
    <property type="protein sequence ID" value="SPH16500.1"/>
    <property type="molecule type" value="Genomic_DNA"/>
</dbReference>
<dbReference type="RefSeq" id="WP_108851044.1">
    <property type="nucleotide sequence ID" value="NZ_OMOQ01000001.1"/>
</dbReference>
<name>A0A2R8B1T1_9RHOB</name>
<dbReference type="PANTHER" id="PTHR11760">
    <property type="entry name" value="30S/40S RIBOSOMAL PROTEIN S3"/>
    <property type="match status" value="1"/>
</dbReference>
<keyword evidence="2 8" id="KW-0699">rRNA-binding</keyword>
<dbReference type="InterPro" id="IPR057258">
    <property type="entry name" value="Ribosomal_uS3"/>
</dbReference>
<proteinExistence type="inferred from homology"/>
<dbReference type="Pfam" id="PF07650">
    <property type="entry name" value="KH_2"/>
    <property type="match status" value="1"/>
</dbReference>
<keyword evidence="5 8" id="KW-0687">Ribonucleoprotein</keyword>
<evidence type="ECO:0000259" key="11">
    <source>
        <dbReference type="PROSITE" id="PS50823"/>
    </source>
</evidence>
<keyword evidence="3 8" id="KW-0694">RNA-binding</keyword>
<dbReference type="InterPro" id="IPR018280">
    <property type="entry name" value="Ribosomal_uS3_CS"/>
</dbReference>
<dbReference type="HAMAP" id="MF_01309_B">
    <property type="entry name" value="Ribosomal_uS3_B"/>
    <property type="match status" value="1"/>
</dbReference>
<comment type="subunit">
    <text evidence="8">Part of the 30S ribosomal subunit. Forms a tight complex with proteins S10 and S14.</text>
</comment>
<dbReference type="GO" id="GO:0019843">
    <property type="term" value="F:rRNA binding"/>
    <property type="evidence" value="ECO:0007669"/>
    <property type="project" value="UniProtKB-UniRule"/>
</dbReference>
<keyword evidence="4 8" id="KW-0689">Ribosomal protein</keyword>
<gene>
    <name evidence="8 12" type="primary">rpsC</name>
    <name evidence="12" type="ORF">DEA8626_00009</name>
</gene>
<dbReference type="SMART" id="SM00322">
    <property type="entry name" value="KH"/>
    <property type="match status" value="1"/>
</dbReference>
<evidence type="ECO:0000256" key="1">
    <source>
        <dbReference type="ARBA" id="ARBA00010761"/>
    </source>
</evidence>
<evidence type="ECO:0000256" key="8">
    <source>
        <dbReference type="HAMAP-Rule" id="MF_01309"/>
    </source>
</evidence>
<dbReference type="InterPro" id="IPR015946">
    <property type="entry name" value="KH_dom-like_a/b"/>
</dbReference>
<dbReference type="GO" id="GO:0006412">
    <property type="term" value="P:translation"/>
    <property type="evidence" value="ECO:0007669"/>
    <property type="project" value="UniProtKB-UniRule"/>
</dbReference>
<dbReference type="PANTHER" id="PTHR11760:SF19">
    <property type="entry name" value="SMALL RIBOSOMAL SUBUNIT PROTEIN US3C"/>
    <property type="match status" value="1"/>
</dbReference>
<keyword evidence="13" id="KW-1185">Reference proteome</keyword>
<dbReference type="FunFam" id="3.30.1140.32:FF:000001">
    <property type="entry name" value="30S ribosomal protein S3"/>
    <property type="match status" value="1"/>
</dbReference>
<dbReference type="FunFam" id="3.30.300.20:FF:000001">
    <property type="entry name" value="30S ribosomal protein S3"/>
    <property type="match status" value="1"/>
</dbReference>
<dbReference type="GO" id="GO:0003729">
    <property type="term" value="F:mRNA binding"/>
    <property type="evidence" value="ECO:0007669"/>
    <property type="project" value="UniProtKB-UniRule"/>
</dbReference>
<evidence type="ECO:0000313" key="12">
    <source>
        <dbReference type="EMBL" id="SPH16500.1"/>
    </source>
</evidence>
<dbReference type="GO" id="GO:0022627">
    <property type="term" value="C:cytosolic small ribosomal subunit"/>
    <property type="evidence" value="ECO:0007669"/>
    <property type="project" value="TreeGrafter"/>
</dbReference>